<keyword evidence="1" id="KW-0812">Transmembrane</keyword>
<dbReference type="PATRIC" id="fig|1128398.3.peg.1702"/>
<dbReference type="EMBL" id="CP003326">
    <property type="protein sequence ID" value="AFS78667.1"/>
    <property type="molecule type" value="Genomic_DNA"/>
</dbReference>
<keyword evidence="4" id="KW-1185">Reference proteome</keyword>
<evidence type="ECO:0000313" key="3">
    <source>
        <dbReference type="EMBL" id="AFS78667.1"/>
    </source>
</evidence>
<keyword evidence="1" id="KW-0472">Membrane</keyword>
<feature type="transmembrane region" description="Helical" evidence="1">
    <location>
        <begin position="57"/>
        <end position="74"/>
    </location>
</feature>
<sequence length="423" mass="46711">MTILTFIIILMFIILFSILLKNKSYIWNFIVIFLVLFLVISIIIYPKHSVDAALEGVQTWLFVVLPSLLPFFIGAELLTKLGLVDFIGILLEPIMYPLFRVPGKGSFVFAMSVTSGYPVGASLVSNLRSENSITKSEAQRLISFCSTSGPLFIIGAVSIGMLKNPLAGTLLSISHYLGAISVGILFRYLGEYDKFRKNNSNINYIKKSFNALLNLKNKDLSSFSLMMSDSIKSGFNSITMVGGFIIVYSVIIEILDVTNIMNYVSSLLISLTQLNIDSELVKSLLSGIIELTNGCKSISELNISLILKLCSVSFIIGWGGFSVHSQAISMMNKTDISSKLYLISKVLHGVLSSLYTYLIYTFFFKDKLNIISTTTSNITSSYPSNPLSTFKFALKLEATVVVTIIAISIVTGTLYTIKHYLSK</sequence>
<feature type="transmembrane region" description="Helical" evidence="1">
    <location>
        <begin position="26"/>
        <end position="45"/>
    </location>
</feature>
<feature type="transmembrane region" description="Helical" evidence="1">
    <location>
        <begin position="141"/>
        <end position="162"/>
    </location>
</feature>
<evidence type="ECO:0000259" key="2">
    <source>
        <dbReference type="Pfam" id="PF07670"/>
    </source>
</evidence>
<dbReference type="eggNOG" id="COG3314">
    <property type="taxonomic scope" value="Bacteria"/>
</dbReference>
<dbReference type="NCBIfam" id="TIGR02871">
    <property type="entry name" value="spore_ylbJ"/>
    <property type="match status" value="1"/>
</dbReference>
<dbReference type="OrthoDB" id="1645614at2"/>
<dbReference type="STRING" id="1128398.Curi_c16600"/>
<feature type="transmembrane region" description="Helical" evidence="1">
    <location>
        <begin position="168"/>
        <end position="189"/>
    </location>
</feature>
<dbReference type="HOGENOM" id="CLU_051469_1_0_9"/>
<feature type="transmembrane region" description="Helical" evidence="1">
    <location>
        <begin position="301"/>
        <end position="321"/>
    </location>
</feature>
<feature type="transmembrane region" description="Helical" evidence="1">
    <location>
        <begin position="398"/>
        <end position="417"/>
    </location>
</feature>
<dbReference type="KEGG" id="cad:Curi_c16600"/>
<dbReference type="InterPro" id="IPR014226">
    <property type="entry name" value="Spore_IM_YlbJ"/>
</dbReference>
<dbReference type="InterPro" id="IPR011642">
    <property type="entry name" value="Gate_dom"/>
</dbReference>
<feature type="transmembrane region" description="Helical" evidence="1">
    <location>
        <begin position="105"/>
        <end position="129"/>
    </location>
</feature>
<keyword evidence="1" id="KW-1133">Transmembrane helix</keyword>
<protein>
    <submittedName>
        <fullName evidence="3">Sporulation integral membrane protein</fullName>
    </submittedName>
</protein>
<feature type="transmembrane region" description="Helical" evidence="1">
    <location>
        <begin position="342"/>
        <end position="363"/>
    </location>
</feature>
<evidence type="ECO:0000313" key="4">
    <source>
        <dbReference type="Proteomes" id="UP000006094"/>
    </source>
</evidence>
<accession>K0B0R1</accession>
<evidence type="ECO:0000256" key="1">
    <source>
        <dbReference type="SAM" id="Phobius"/>
    </source>
</evidence>
<name>K0B0R1_GOTA9</name>
<dbReference type="Proteomes" id="UP000006094">
    <property type="component" value="Chromosome"/>
</dbReference>
<feature type="transmembrane region" description="Helical" evidence="1">
    <location>
        <begin position="6"/>
        <end position="21"/>
    </location>
</feature>
<proteinExistence type="predicted"/>
<dbReference type="Pfam" id="PF07670">
    <property type="entry name" value="Gate"/>
    <property type="match status" value="1"/>
</dbReference>
<dbReference type="AlphaFoldDB" id="K0B0R1"/>
<organism evidence="3 4">
    <name type="scientific">Gottschalkia acidurici (strain ATCC 7906 / DSM 604 / BCRC 14475 / CIP 104303 / KCTC 5404 / NCIMB 10678 / 9a)</name>
    <name type="common">Clostridium acidurici</name>
    <dbReference type="NCBI Taxonomy" id="1128398"/>
    <lineage>
        <taxon>Bacteria</taxon>
        <taxon>Bacillati</taxon>
        <taxon>Bacillota</taxon>
        <taxon>Tissierellia</taxon>
        <taxon>Tissierellales</taxon>
        <taxon>Gottschalkiaceae</taxon>
        <taxon>Gottschalkia</taxon>
    </lineage>
</organism>
<feature type="domain" description="Nucleoside transporter/FeoB GTPase Gate" evidence="2">
    <location>
        <begin position="61"/>
        <end position="157"/>
    </location>
</feature>
<dbReference type="RefSeq" id="WP_014967803.1">
    <property type="nucleotide sequence ID" value="NC_018664.1"/>
</dbReference>
<gene>
    <name evidence="3" type="ordered locus">Curi_c16600</name>
</gene>
<feature type="transmembrane region" description="Helical" evidence="1">
    <location>
        <begin position="234"/>
        <end position="255"/>
    </location>
</feature>
<reference evidence="3 4" key="1">
    <citation type="journal article" date="2012" name="PLoS ONE">
        <title>The purine-utilizing bacterium Clostridium acidurici 9a: a genome-guided metabolic reconsideration.</title>
        <authorList>
            <person name="Hartwich K."/>
            <person name="Poehlein A."/>
            <person name="Daniel R."/>
        </authorList>
    </citation>
    <scope>NUCLEOTIDE SEQUENCE [LARGE SCALE GENOMIC DNA]</scope>
    <source>
        <strain evidence="4">ATCC 7906 / DSM 604 / BCRC 14475 / CIP 104303 / KCTC 5404 / NCIMB 10678 / 9a</strain>
    </source>
</reference>